<gene>
    <name evidence="1" type="ORF">J0895_06280</name>
</gene>
<keyword evidence="2" id="KW-1185">Reference proteome</keyword>
<evidence type="ECO:0000313" key="1">
    <source>
        <dbReference type="EMBL" id="MBO0348713.1"/>
    </source>
</evidence>
<dbReference type="RefSeq" id="WP_207087257.1">
    <property type="nucleotide sequence ID" value="NZ_JAFLQW010000172.1"/>
</dbReference>
<comment type="caution">
    <text evidence="1">The sequence shown here is derived from an EMBL/GenBank/DDBJ whole genome shotgun (WGS) entry which is preliminary data.</text>
</comment>
<proteinExistence type="predicted"/>
<protein>
    <submittedName>
        <fullName evidence="1">Uncharacterized protein</fullName>
    </submittedName>
</protein>
<organism evidence="1 2">
    <name type="scientific">Phormidium pseudopriestleyi FRX01</name>
    <dbReference type="NCBI Taxonomy" id="1759528"/>
    <lineage>
        <taxon>Bacteria</taxon>
        <taxon>Bacillati</taxon>
        <taxon>Cyanobacteriota</taxon>
        <taxon>Cyanophyceae</taxon>
        <taxon>Oscillatoriophycideae</taxon>
        <taxon>Oscillatoriales</taxon>
        <taxon>Oscillatoriaceae</taxon>
        <taxon>Phormidium</taxon>
    </lineage>
</organism>
<sequence length="180" mass="20933">MALQYTNRRSQTYILHQGTTKTGKPKYYFSLKTEGNLIDSISEGFEIYENPNCQVYLRKILPKVFSDRELEIVDQGIKKYSKVKNFIIDVKDKSLVIYLADQDVEKLSEILSSLRGQEVDSNRLESLLTYGPMMRFLKRKNSKSFGVQRWCFRGSVDDWIDLDEGEDLESLVKKYAPHLG</sequence>
<evidence type="ECO:0000313" key="2">
    <source>
        <dbReference type="Proteomes" id="UP000664844"/>
    </source>
</evidence>
<dbReference type="Proteomes" id="UP000664844">
    <property type="component" value="Unassembled WGS sequence"/>
</dbReference>
<name>A0ABS3FPH7_9CYAN</name>
<dbReference type="EMBL" id="JAFLQW010000172">
    <property type="protein sequence ID" value="MBO0348713.1"/>
    <property type="molecule type" value="Genomic_DNA"/>
</dbReference>
<reference evidence="1 2" key="1">
    <citation type="submission" date="2021-03" db="EMBL/GenBank/DDBJ databases">
        <title>Metabolic Capacity of the Antarctic Cyanobacterium Phormidium pseudopriestleyi that Sustains Oxygenic Photosynthesis in the Presence of Hydrogen Sulfide.</title>
        <authorList>
            <person name="Lumian J.E."/>
            <person name="Jungblut A.D."/>
            <person name="Dillon M.L."/>
            <person name="Hawes I."/>
            <person name="Doran P.T."/>
            <person name="Mackey T.J."/>
            <person name="Dick G.J."/>
            <person name="Grettenberger C.L."/>
            <person name="Sumner D.Y."/>
        </authorList>
    </citation>
    <scope>NUCLEOTIDE SEQUENCE [LARGE SCALE GENOMIC DNA]</scope>
    <source>
        <strain evidence="1 2">FRX01</strain>
    </source>
</reference>
<accession>A0ABS3FPH7</accession>